<comment type="caution">
    <text evidence="2">The sequence shown here is derived from an EMBL/GenBank/DDBJ whole genome shotgun (WGS) entry which is preliminary data.</text>
</comment>
<protein>
    <recommendedName>
        <fullName evidence="1">Schlafen AlbA-2 domain-containing protein</fullName>
    </recommendedName>
</protein>
<dbReference type="Gene3D" id="3.30.950.30">
    <property type="entry name" value="Schlafen, AAA domain"/>
    <property type="match status" value="1"/>
</dbReference>
<reference evidence="2 3" key="1">
    <citation type="submission" date="2024-11" db="EMBL/GenBank/DDBJ databases">
        <title>Chromosome-level genome assembly of the freshwater bivalve Anodonta woodiana.</title>
        <authorList>
            <person name="Chen X."/>
        </authorList>
    </citation>
    <scope>NUCLEOTIDE SEQUENCE [LARGE SCALE GENOMIC DNA]</scope>
    <source>
        <strain evidence="2">MN2024</strain>
        <tissue evidence="2">Gills</tissue>
    </source>
</reference>
<evidence type="ECO:0000313" key="3">
    <source>
        <dbReference type="Proteomes" id="UP001634394"/>
    </source>
</evidence>
<dbReference type="InterPro" id="IPR029684">
    <property type="entry name" value="Schlafen"/>
</dbReference>
<name>A0ABD3VEM5_SINWO</name>
<dbReference type="InterPro" id="IPR007421">
    <property type="entry name" value="Schlafen_AlbA_2_dom"/>
</dbReference>
<evidence type="ECO:0000259" key="1">
    <source>
        <dbReference type="Pfam" id="PF04326"/>
    </source>
</evidence>
<dbReference type="Pfam" id="PF04326">
    <property type="entry name" value="SLFN_AlbA_2"/>
    <property type="match status" value="1"/>
</dbReference>
<dbReference type="Proteomes" id="UP001634394">
    <property type="component" value="Unassembled WGS sequence"/>
</dbReference>
<feature type="domain" description="Schlafen AlbA-2" evidence="1">
    <location>
        <begin position="55"/>
        <end position="126"/>
    </location>
</feature>
<evidence type="ECO:0000313" key="2">
    <source>
        <dbReference type="EMBL" id="KAL3858997.1"/>
    </source>
</evidence>
<gene>
    <name evidence="2" type="ORF">ACJMK2_009238</name>
</gene>
<keyword evidence="3" id="KW-1185">Reference proteome</keyword>
<dbReference type="AlphaFoldDB" id="A0ABD3VEM5"/>
<organism evidence="2 3">
    <name type="scientific">Sinanodonta woodiana</name>
    <name type="common">Chinese pond mussel</name>
    <name type="synonym">Anodonta woodiana</name>
    <dbReference type="NCBI Taxonomy" id="1069815"/>
    <lineage>
        <taxon>Eukaryota</taxon>
        <taxon>Metazoa</taxon>
        <taxon>Spiralia</taxon>
        <taxon>Lophotrochozoa</taxon>
        <taxon>Mollusca</taxon>
        <taxon>Bivalvia</taxon>
        <taxon>Autobranchia</taxon>
        <taxon>Heteroconchia</taxon>
        <taxon>Palaeoheterodonta</taxon>
        <taxon>Unionida</taxon>
        <taxon>Unionoidea</taxon>
        <taxon>Unionidae</taxon>
        <taxon>Unioninae</taxon>
        <taxon>Sinanodonta</taxon>
    </lineage>
</organism>
<dbReference type="PANTHER" id="PTHR12155">
    <property type="entry name" value="SCHLAFEN"/>
    <property type="match status" value="1"/>
</dbReference>
<dbReference type="EMBL" id="JBJQND010000012">
    <property type="protein sequence ID" value="KAL3858997.1"/>
    <property type="molecule type" value="Genomic_DNA"/>
</dbReference>
<accession>A0ABD3VEM5</accession>
<proteinExistence type="predicted"/>
<dbReference type="InterPro" id="IPR038461">
    <property type="entry name" value="Schlafen_AlbA_2_dom_sf"/>
</dbReference>
<dbReference type="PANTHER" id="PTHR12155:SF41">
    <property type="entry name" value="SCHLAFEN ALBA-2 DOMAIN-CONTAINING PROTEIN"/>
    <property type="match status" value="1"/>
</dbReference>
<sequence>MPCVKSQESDMAEDRVKVKCYYVWGASVPFEEDSCHEFKGHRNISVEELPPWTHESKTEKASRRAVSRTLNAFLNTGKGGTVYLGIVDSGIVHGLKLSQYQKDHIVGSLDDLFSRYKPAVKSHRYQVRFVPVVKNNSTPDEIITQCSFDSSETVDGKDRLRPHIYRNHKYCWCDADSFALYNNGVMSPDYVIEIEIKVWDPNDPLNKQDACGSLLSFHPIHEDEEGSVYFRRQASLIKYSMTELAQLTRQEVHETCQAEMFRLKREICLRKKAVCESGSVET</sequence>